<sequence>MPERRQHETYQFFFLKKAILEIRNNIDNLDLDELHYEGINKINHFYLPVTFPKYLRDFIKNIDKTKSLDYNFIGNILDNRKWVEKYKYKDNSHVKESNTGSDVNRKYNIDENYYSIVSKSKFTLCPIGDCPWSYRLFEAIMCFSIPVVEKNSTDIFIKDYHFLYDDQEHVYDFEKAQANYDKFIKSLHFLENNKPLIDFLKNI</sequence>
<accession>A0A6C0CPB2</accession>
<evidence type="ECO:0000259" key="1">
    <source>
        <dbReference type="Pfam" id="PF24785"/>
    </source>
</evidence>
<name>A0A6C0CPB2_9ZZZZ</name>
<dbReference type="AlphaFoldDB" id="A0A6C0CPB2"/>
<dbReference type="InterPro" id="IPR057538">
    <property type="entry name" value="RXYLT1_C"/>
</dbReference>
<reference evidence="2" key="1">
    <citation type="journal article" date="2020" name="Nature">
        <title>Giant virus diversity and host interactions through global metagenomics.</title>
        <authorList>
            <person name="Schulz F."/>
            <person name="Roux S."/>
            <person name="Paez-Espino D."/>
            <person name="Jungbluth S."/>
            <person name="Walsh D.A."/>
            <person name="Denef V.J."/>
            <person name="McMahon K.D."/>
            <person name="Konstantinidis K.T."/>
            <person name="Eloe-Fadrosh E.A."/>
            <person name="Kyrpides N.C."/>
            <person name="Woyke T."/>
        </authorList>
    </citation>
    <scope>NUCLEOTIDE SEQUENCE</scope>
    <source>
        <strain evidence="2">GVMAG-M-3300021425-30</strain>
    </source>
</reference>
<feature type="domain" description="RXYLT1 C-terminal" evidence="1">
    <location>
        <begin position="85"/>
        <end position="153"/>
    </location>
</feature>
<evidence type="ECO:0000313" key="2">
    <source>
        <dbReference type="EMBL" id="QHT06656.1"/>
    </source>
</evidence>
<protein>
    <recommendedName>
        <fullName evidence="1">RXYLT1 C-terminal domain-containing protein</fullName>
    </recommendedName>
</protein>
<dbReference type="EMBL" id="MN739473">
    <property type="protein sequence ID" value="QHT06656.1"/>
    <property type="molecule type" value="Genomic_DNA"/>
</dbReference>
<organism evidence="2">
    <name type="scientific">viral metagenome</name>
    <dbReference type="NCBI Taxonomy" id="1070528"/>
    <lineage>
        <taxon>unclassified sequences</taxon>
        <taxon>metagenomes</taxon>
        <taxon>organismal metagenomes</taxon>
    </lineage>
</organism>
<dbReference type="Pfam" id="PF24785">
    <property type="entry name" value="RXYLT1_C"/>
    <property type="match status" value="1"/>
</dbReference>
<proteinExistence type="predicted"/>